<evidence type="ECO:0000313" key="2">
    <source>
        <dbReference type="EMBL" id="EXX55526.1"/>
    </source>
</evidence>
<reference evidence="2 3" key="1">
    <citation type="submission" date="2014-02" db="EMBL/GenBank/DDBJ databases">
        <title>Single nucleus genome sequencing reveals high similarity among nuclei of an endomycorrhizal fungus.</title>
        <authorList>
            <person name="Lin K."/>
            <person name="Geurts R."/>
            <person name="Zhang Z."/>
            <person name="Limpens E."/>
            <person name="Saunders D.G."/>
            <person name="Mu D."/>
            <person name="Pang E."/>
            <person name="Cao H."/>
            <person name="Cha H."/>
            <person name="Lin T."/>
            <person name="Zhou Q."/>
            <person name="Shang Y."/>
            <person name="Li Y."/>
            <person name="Ivanov S."/>
            <person name="Sharma T."/>
            <person name="Velzen R.V."/>
            <person name="Ruijter N.D."/>
            <person name="Aanen D.K."/>
            <person name="Win J."/>
            <person name="Kamoun S."/>
            <person name="Bisseling T."/>
            <person name="Huang S."/>
        </authorList>
    </citation>
    <scope>NUCLEOTIDE SEQUENCE [LARGE SCALE GENOMIC DNA]</scope>
    <source>
        <strain evidence="3">DAOM197198w</strain>
    </source>
</reference>
<evidence type="ECO:0000256" key="1">
    <source>
        <dbReference type="SAM" id="MobiDB-lite"/>
    </source>
</evidence>
<protein>
    <recommendedName>
        <fullName evidence="4">BAH domain-containing protein</fullName>
    </recommendedName>
</protein>
<dbReference type="AlphaFoldDB" id="A0A015K7T9"/>
<dbReference type="STRING" id="1432141.A0A015K7T9"/>
<keyword evidence="3" id="KW-1185">Reference proteome</keyword>
<organism evidence="2 3">
    <name type="scientific">Rhizophagus irregularis (strain DAOM 197198w)</name>
    <name type="common">Glomus intraradices</name>
    <dbReference type="NCBI Taxonomy" id="1432141"/>
    <lineage>
        <taxon>Eukaryota</taxon>
        <taxon>Fungi</taxon>
        <taxon>Fungi incertae sedis</taxon>
        <taxon>Mucoromycota</taxon>
        <taxon>Glomeromycotina</taxon>
        <taxon>Glomeromycetes</taxon>
        <taxon>Glomerales</taxon>
        <taxon>Glomeraceae</taxon>
        <taxon>Rhizophagus</taxon>
    </lineage>
</organism>
<sequence length="1036" mass="121429">MLRKTFRYKHANKQLTLHKRYSYISSLRDYDIKNAIKAYSNNPVIEEPLLNYSQITNETTNEFSLMQNYDEINHIAEEIPTDNEYNTQYDSSEKERDITDNEYDTDSESQNDNSEKERHITDNEYDTDSESQNNSSEKERHIIDNALDPSRLPNNTSDFSPYFDNITTALLFCWIQKHNISTHAYDDLVSIIHHPKFNSNDVVTNIRYFRQWRQRLPLLPIAANTVSISSKKTPSTSSESKMTYYLLINDIIWHVLNNPAIMNHMYFGPGIEANVKSEFWHGTLWAESPLFGQEKIVISQVTYYCGEFIYYLSNGGHKLLGFLRSIQVNEENQYVLKIQKLLYYEDIPGIFKGHLRQQRSKSGEVWMLDDNFVFICPSQVYNKATVKLPHLHQVLSHSDLYVLEIIYKHNNHWRVRDIQLSYQHPAHSIIINNPPVDSMPVYKLFLDLYYDDFGTFRNVYHSLGGVYVQFGNMPAHMRKRLKNHFVIGFVPFGGNFDEFIQPFINELKEFEKGKIMNIQGRDVWVVAGLGVVTADLPQGNDLSGVLRHGATKGCRTCTVEKYSYTDNSTDIIRLSRYKQCTDLDFSLIAAESSITRKKQIGSEFGLRIKQSILDELQRERHLQTPQDIYHATAGKIKRLLRLTCELFSHEGENAFIRTWKALEKPKKWAHLPNPISHHESFMMSDYLRLAMIMPFILHRFLKVIHIKSDNLALIQQRINVQRNDLVPKYIVKCWVCVAQTMKIAFDRHFTNEKYIELQRCLDAEMNILTQVFEEFVNLPNLHLNFHFLLHARTYATLSNTQVVELDLIKRYNTIFAIRHLVDGGTDRRFSRSSNGFTSLRKNNSFSQDDYENETGVQLSIGCFYDIKLKQRISSKNTGNFVTFSLQDANFKAELYESYKDLKLNSALINSSLTWYQRVSYMTEDNYGNTEKVCLQLGDILTIQEEECESYAKLQSIFQHKGNDDKFYVFIVVAWFEYVNQNHTILECPIYRLNDRQWRRVFPITVIDKAHKAHFIRRSVDTDDGYWYKNQFYFTAI</sequence>
<name>A0A015K7T9_RHIIW</name>
<comment type="caution">
    <text evidence="2">The sequence shown here is derived from an EMBL/GenBank/DDBJ whole genome shotgun (WGS) entry which is preliminary data.</text>
</comment>
<dbReference type="HOGENOM" id="CLU_014310_1_0_1"/>
<feature type="compositionally biased region" description="Basic and acidic residues" evidence="1">
    <location>
        <begin position="113"/>
        <end position="122"/>
    </location>
</feature>
<proteinExistence type="predicted"/>
<dbReference type="Proteomes" id="UP000022910">
    <property type="component" value="Unassembled WGS sequence"/>
</dbReference>
<feature type="region of interest" description="Disordered" evidence="1">
    <location>
        <begin position="77"/>
        <end position="149"/>
    </location>
</feature>
<accession>A0A015K7T9</accession>
<gene>
    <name evidence="2" type="ORF">RirG_224650</name>
</gene>
<evidence type="ECO:0000313" key="3">
    <source>
        <dbReference type="Proteomes" id="UP000022910"/>
    </source>
</evidence>
<evidence type="ECO:0008006" key="4">
    <source>
        <dbReference type="Google" id="ProtNLM"/>
    </source>
</evidence>
<feature type="compositionally biased region" description="Acidic residues" evidence="1">
    <location>
        <begin position="100"/>
        <end position="109"/>
    </location>
</feature>
<dbReference type="EMBL" id="JEMT01028145">
    <property type="protein sequence ID" value="EXX55526.1"/>
    <property type="molecule type" value="Genomic_DNA"/>
</dbReference>